<feature type="domain" description="Aminoacyl-transfer RNA synthetases class-II family profile" evidence="6">
    <location>
        <begin position="161"/>
        <end position="296"/>
    </location>
</feature>
<evidence type="ECO:0000256" key="1">
    <source>
        <dbReference type="ARBA" id="ARBA00022598"/>
    </source>
</evidence>
<dbReference type="Gene3D" id="3.30.930.10">
    <property type="entry name" value="Bira Bifunctional Protein, Domain 2"/>
    <property type="match status" value="1"/>
</dbReference>
<dbReference type="GO" id="GO:0006412">
    <property type="term" value="P:translation"/>
    <property type="evidence" value="ECO:0007669"/>
    <property type="project" value="UniProtKB-KW"/>
</dbReference>
<dbReference type="InterPro" id="IPR002319">
    <property type="entry name" value="Phenylalanyl-tRNA_Synthase"/>
</dbReference>
<evidence type="ECO:0000256" key="2">
    <source>
        <dbReference type="ARBA" id="ARBA00022741"/>
    </source>
</evidence>
<dbReference type="InterPro" id="IPR005246">
    <property type="entry name" value="O-Pseryl-tRNA(Cys)_ligase"/>
</dbReference>
<keyword evidence="4" id="KW-0648">Protein biosynthesis</keyword>
<keyword evidence="1 7" id="KW-0436">Ligase</keyword>
<reference evidence="7 8" key="1">
    <citation type="journal article" date="2016" name="ISME J.">
        <title>Chasing the elusive Euryarchaeota class WSA2: genomes reveal a uniquely fastidious methyl-reducing methanogen.</title>
        <authorList>
            <person name="Nobu M.K."/>
            <person name="Narihiro T."/>
            <person name="Kuroda K."/>
            <person name="Mei R."/>
            <person name="Liu W.T."/>
        </authorList>
    </citation>
    <scope>NUCLEOTIDE SEQUENCE [LARGE SCALE GENOMIC DNA]</scope>
    <source>
        <strain evidence="7">U1lsi0528_Bin055</strain>
    </source>
</reference>
<evidence type="ECO:0000259" key="6">
    <source>
        <dbReference type="PROSITE" id="PS50862"/>
    </source>
</evidence>
<dbReference type="STRING" id="1705564.APG08_00819"/>
<gene>
    <name evidence="7" type="primary">sepS</name>
    <name evidence="7" type="ORF">AMQ22_01639</name>
</gene>
<evidence type="ECO:0000256" key="5">
    <source>
        <dbReference type="ARBA" id="ARBA00023146"/>
    </source>
</evidence>
<name>A0A150IX20_9EURY</name>
<sequence>MGKPHVLEETISILRNIYLELDFDEVFNPLFITDDDMYRQWGSETPAILDRVYYLAGLPRPNVGLSKEVKDKISQFVELDERRSRNLERTLQDYKRGTIEGDDFVEAISKGLGIEFEAAERVLDLFKEFKELIPVPTNLTLRSHMTSGWFITLQALAGRSELPLKLFSIDRCFRREQREDQTHLRSHFSASCVVMDKEISPELGKEIVTNFTEKLGFDKVKFKVKKRSASYYEAGTEHEAFIKLGDWIEIADFGLYSKEVLNKYKIPYDVLNIGQGAERMSMIRSGVNDIRELIYPQFYKVEFSDQDIAKSIEFVQDIKTPEGEKLLMALLETARQNKDTQSPCEFTSYKGDFLGRKIEVKIVEPEDNTKLIGPAGFNQIYVLEKTMIGILPDSKDENSLNIIKNGVDTKVSYLEAFFRKVISKIESTKEAGEYEERIPIARSISDINVSLPTYIHQYLRGKGKIDIRGPVFTTVKWKIL</sequence>
<dbReference type="InterPro" id="IPR045864">
    <property type="entry name" value="aa-tRNA-synth_II/BPL/LPL"/>
</dbReference>
<organism evidence="7 8">
    <name type="scientific">Candidatus Methanofastidiosum methylothiophilum</name>
    <dbReference type="NCBI Taxonomy" id="1705564"/>
    <lineage>
        <taxon>Archaea</taxon>
        <taxon>Methanobacteriati</taxon>
        <taxon>Methanobacteriota</taxon>
        <taxon>Stenosarchaea group</taxon>
        <taxon>Candidatus Methanofastidiosia</taxon>
        <taxon>Candidatus Methanofastidiosales</taxon>
        <taxon>Candidatus Methanofastidiosaceae</taxon>
        <taxon>Candidatus Methanofastidiosum</taxon>
    </lineage>
</organism>
<dbReference type="Proteomes" id="UP000075398">
    <property type="component" value="Unassembled WGS sequence"/>
</dbReference>
<accession>A0A150IX20</accession>
<evidence type="ECO:0000313" key="8">
    <source>
        <dbReference type="Proteomes" id="UP000075398"/>
    </source>
</evidence>
<dbReference type="InterPro" id="IPR006195">
    <property type="entry name" value="aa-tRNA-synth_II"/>
</dbReference>
<dbReference type="PATRIC" id="fig|1705409.3.peg.1718"/>
<protein>
    <submittedName>
        <fullName evidence="7">O-phosphoserine--tRNA(Cys) ligase</fullName>
        <ecNumber evidence="7">6.1.1.27</ecNumber>
    </submittedName>
</protein>
<evidence type="ECO:0000256" key="3">
    <source>
        <dbReference type="ARBA" id="ARBA00022840"/>
    </source>
</evidence>
<dbReference type="GO" id="GO:0043039">
    <property type="term" value="P:tRNA aminoacylation"/>
    <property type="evidence" value="ECO:0007669"/>
    <property type="project" value="InterPro"/>
</dbReference>
<dbReference type="EMBL" id="LNGC01000096">
    <property type="protein sequence ID" value="KYC49438.1"/>
    <property type="molecule type" value="Genomic_DNA"/>
</dbReference>
<evidence type="ECO:0000256" key="4">
    <source>
        <dbReference type="ARBA" id="ARBA00022917"/>
    </source>
</evidence>
<keyword evidence="2" id="KW-0547">Nucleotide-binding</keyword>
<keyword evidence="3" id="KW-0067">ATP-binding</keyword>
<dbReference type="NCBIfam" id="TIGR00470">
    <property type="entry name" value="sepS"/>
    <property type="match status" value="1"/>
</dbReference>
<dbReference type="GO" id="GO:0000049">
    <property type="term" value="F:tRNA binding"/>
    <property type="evidence" value="ECO:0007669"/>
    <property type="project" value="InterPro"/>
</dbReference>
<proteinExistence type="predicted"/>
<keyword evidence="5" id="KW-0030">Aminoacyl-tRNA synthetase</keyword>
<comment type="caution">
    <text evidence="7">The sequence shown here is derived from an EMBL/GenBank/DDBJ whole genome shotgun (WGS) entry which is preliminary data.</text>
</comment>
<dbReference type="GO" id="GO:0043816">
    <property type="term" value="F:phosphoserine-tRNA(Cys) ligase activity"/>
    <property type="evidence" value="ECO:0007669"/>
    <property type="project" value="UniProtKB-EC"/>
</dbReference>
<dbReference type="SUPFAM" id="SSF55681">
    <property type="entry name" value="Class II aaRS and biotin synthetases"/>
    <property type="match status" value="1"/>
</dbReference>
<dbReference type="GO" id="GO:0005524">
    <property type="term" value="F:ATP binding"/>
    <property type="evidence" value="ECO:0007669"/>
    <property type="project" value="UniProtKB-KW"/>
</dbReference>
<dbReference type="AlphaFoldDB" id="A0A150IX20"/>
<evidence type="ECO:0000313" key="7">
    <source>
        <dbReference type="EMBL" id="KYC49438.1"/>
    </source>
</evidence>
<dbReference type="PROSITE" id="PS50862">
    <property type="entry name" value="AA_TRNA_LIGASE_II"/>
    <property type="match status" value="1"/>
</dbReference>
<dbReference type="Pfam" id="PF01409">
    <property type="entry name" value="tRNA-synt_2d"/>
    <property type="match status" value="1"/>
</dbReference>
<dbReference type="EC" id="6.1.1.27" evidence="7"/>